<evidence type="ECO:0000313" key="1">
    <source>
        <dbReference type="EMBL" id="VAW34487.1"/>
    </source>
</evidence>
<dbReference type="Gene3D" id="3.40.30.10">
    <property type="entry name" value="Glutaredoxin"/>
    <property type="match status" value="1"/>
</dbReference>
<dbReference type="AlphaFoldDB" id="A0A3B0V8N5"/>
<sequence>MTTQDVTAAYNYDEFTEEKVMPWMNFEGSPLLGETVPDFPLWQLDGKQTALSQIWAKNRFTVVEFGSFT</sequence>
<protein>
    <submittedName>
        <fullName evidence="1">Uncharacterized protein</fullName>
    </submittedName>
</protein>
<reference evidence="1" key="1">
    <citation type="submission" date="2018-06" db="EMBL/GenBank/DDBJ databases">
        <authorList>
            <person name="Zhirakovskaya E."/>
        </authorList>
    </citation>
    <scope>NUCLEOTIDE SEQUENCE</scope>
</reference>
<proteinExistence type="predicted"/>
<gene>
    <name evidence="1" type="ORF">MNBD_CHLOROFLEXI01-5143</name>
</gene>
<name>A0A3B0V8N5_9ZZZZ</name>
<dbReference type="EMBL" id="UOEU01000538">
    <property type="protein sequence ID" value="VAW34487.1"/>
    <property type="molecule type" value="Genomic_DNA"/>
</dbReference>
<accession>A0A3B0V8N5</accession>
<organism evidence="1">
    <name type="scientific">hydrothermal vent metagenome</name>
    <dbReference type="NCBI Taxonomy" id="652676"/>
    <lineage>
        <taxon>unclassified sequences</taxon>
        <taxon>metagenomes</taxon>
        <taxon>ecological metagenomes</taxon>
    </lineage>
</organism>